<evidence type="ECO:0008006" key="4">
    <source>
        <dbReference type="Google" id="ProtNLM"/>
    </source>
</evidence>
<feature type="transmembrane region" description="Helical" evidence="1">
    <location>
        <begin position="41"/>
        <end position="61"/>
    </location>
</feature>
<comment type="caution">
    <text evidence="2">The sequence shown here is derived from an EMBL/GenBank/DDBJ whole genome shotgun (WGS) entry which is preliminary data.</text>
</comment>
<name>A0A9J6NWT3_9CLOT</name>
<keyword evidence="1" id="KW-0472">Membrane</keyword>
<protein>
    <recommendedName>
        <fullName evidence="4">DUF5673 domain-containing protein</fullName>
    </recommendedName>
</protein>
<feature type="transmembrane region" description="Helical" evidence="1">
    <location>
        <begin position="12"/>
        <end position="35"/>
    </location>
</feature>
<dbReference type="NCBIfam" id="NF041635">
    <property type="entry name" value="STM3941_fam"/>
    <property type="match status" value="1"/>
</dbReference>
<reference evidence="2" key="2">
    <citation type="submission" date="2021-04" db="EMBL/GenBank/DDBJ databases">
        <authorList>
            <person name="Dong X."/>
        </authorList>
    </citation>
    <scope>NUCLEOTIDE SEQUENCE</scope>
    <source>
        <strain evidence="2">ZWT</strain>
    </source>
</reference>
<dbReference type="InterPro" id="IPR048136">
    <property type="entry name" value="STM3941-like"/>
</dbReference>
<dbReference type="EMBL" id="JAGSOJ010000001">
    <property type="protein sequence ID" value="MCM1988723.1"/>
    <property type="molecule type" value="Genomic_DNA"/>
</dbReference>
<feature type="transmembrane region" description="Helical" evidence="1">
    <location>
        <begin position="81"/>
        <end position="97"/>
    </location>
</feature>
<keyword evidence="1" id="KW-0812">Transmembrane</keyword>
<evidence type="ECO:0000313" key="2">
    <source>
        <dbReference type="EMBL" id="MCM1988723.1"/>
    </source>
</evidence>
<gene>
    <name evidence="2" type="ORF">KDK92_03150</name>
</gene>
<sequence length="225" mass="25745">MEHLKIYPSKARLVLLTFLGIIMTSASGFVMLLFTKKEISLSMPGVLGGIIGFTIVLSISYYRTRKNLDKAEKFVSLKKQLKYLIIFVFIMGSGLIIDESIYFFIIGVIGTVFFGFCTCYSIYRIIKNTPSLEITSKGIFDNSNLMRIGQVSWNEIKDVFTYIEINNKMLAIVPYNMDEIRNRQGKIKKLFIRKQKFISVPQSTLSISVAELEEEIKSRITLNNN</sequence>
<keyword evidence="1" id="KW-1133">Transmembrane helix</keyword>
<keyword evidence="3" id="KW-1185">Reference proteome</keyword>
<accession>A0A9J6NWT3</accession>
<dbReference type="RefSeq" id="WP_250857592.1">
    <property type="nucleotide sequence ID" value="NZ_JAGSOJ010000001.1"/>
</dbReference>
<dbReference type="Proteomes" id="UP001056429">
    <property type="component" value="Unassembled WGS sequence"/>
</dbReference>
<evidence type="ECO:0000256" key="1">
    <source>
        <dbReference type="SAM" id="Phobius"/>
    </source>
</evidence>
<proteinExistence type="predicted"/>
<reference evidence="2" key="1">
    <citation type="journal article" date="2021" name="mSystems">
        <title>Bacteria and Archaea Synergistically Convert Glycine Betaine to Biogenic Methane in the Formosa Cold Seep of the South China Sea.</title>
        <authorList>
            <person name="Li L."/>
            <person name="Zhang W."/>
            <person name="Zhang S."/>
            <person name="Song L."/>
            <person name="Sun Q."/>
            <person name="Zhang H."/>
            <person name="Xiang H."/>
            <person name="Dong X."/>
        </authorList>
    </citation>
    <scope>NUCLEOTIDE SEQUENCE</scope>
    <source>
        <strain evidence="2">ZWT</strain>
    </source>
</reference>
<dbReference type="AlphaFoldDB" id="A0A9J6NWT3"/>
<evidence type="ECO:0000313" key="3">
    <source>
        <dbReference type="Proteomes" id="UP001056429"/>
    </source>
</evidence>
<organism evidence="2 3">
    <name type="scientific">Oceanirhabdus seepicola</name>
    <dbReference type="NCBI Taxonomy" id="2828781"/>
    <lineage>
        <taxon>Bacteria</taxon>
        <taxon>Bacillati</taxon>
        <taxon>Bacillota</taxon>
        <taxon>Clostridia</taxon>
        <taxon>Eubacteriales</taxon>
        <taxon>Clostridiaceae</taxon>
        <taxon>Oceanirhabdus</taxon>
    </lineage>
</organism>
<feature type="transmembrane region" description="Helical" evidence="1">
    <location>
        <begin position="103"/>
        <end position="123"/>
    </location>
</feature>